<keyword evidence="2" id="KW-1185">Reference proteome</keyword>
<dbReference type="RefSeq" id="WP_093170507.1">
    <property type="nucleotide sequence ID" value="NZ_FNCN01000009.1"/>
</dbReference>
<accession>A0A1G7YDB8</accession>
<dbReference type="Proteomes" id="UP000198923">
    <property type="component" value="Unassembled WGS sequence"/>
</dbReference>
<evidence type="ECO:0000313" key="1">
    <source>
        <dbReference type="EMBL" id="SDG94335.1"/>
    </source>
</evidence>
<dbReference type="AlphaFoldDB" id="A0A1G7YDB8"/>
<organism evidence="1 2">
    <name type="scientific">Sinosporangium album</name>
    <dbReference type="NCBI Taxonomy" id="504805"/>
    <lineage>
        <taxon>Bacteria</taxon>
        <taxon>Bacillati</taxon>
        <taxon>Actinomycetota</taxon>
        <taxon>Actinomycetes</taxon>
        <taxon>Streptosporangiales</taxon>
        <taxon>Streptosporangiaceae</taxon>
        <taxon>Sinosporangium</taxon>
    </lineage>
</organism>
<gene>
    <name evidence="1" type="ORF">SAMN05421505_109202</name>
</gene>
<dbReference type="EMBL" id="FNCN01000009">
    <property type="protein sequence ID" value="SDG94335.1"/>
    <property type="molecule type" value="Genomic_DNA"/>
</dbReference>
<protein>
    <submittedName>
        <fullName evidence="1">Uncharacterized protein</fullName>
    </submittedName>
</protein>
<name>A0A1G7YDB8_9ACTN</name>
<sequence>MSHRAEQPHADVLQVDRERVKTLARDIGEQARPPIERAYTQLLGLQVAEATPTAFTRSLAVVYMEAEGYMLQRVRRRVQRIEQAGVRLHDNRDNWQWAEVSSTLDPATWNQDPRV</sequence>
<dbReference type="STRING" id="504805.SAMN05421505_109202"/>
<reference evidence="1 2" key="1">
    <citation type="submission" date="2016-10" db="EMBL/GenBank/DDBJ databases">
        <authorList>
            <person name="de Groot N.N."/>
        </authorList>
    </citation>
    <scope>NUCLEOTIDE SEQUENCE [LARGE SCALE GENOMIC DNA]</scope>
    <source>
        <strain evidence="1 2">CPCC 201354</strain>
    </source>
</reference>
<proteinExistence type="predicted"/>
<evidence type="ECO:0000313" key="2">
    <source>
        <dbReference type="Proteomes" id="UP000198923"/>
    </source>
</evidence>